<protein>
    <submittedName>
        <fullName evidence="1">Glycosyl transferase</fullName>
    </submittedName>
</protein>
<dbReference type="EMBL" id="JNAJ01000004">
    <property type="protein sequence ID" value="KGF93043.1"/>
    <property type="molecule type" value="Genomic_DNA"/>
</dbReference>
<dbReference type="GO" id="GO:0016740">
    <property type="term" value="F:transferase activity"/>
    <property type="evidence" value="ECO:0007669"/>
    <property type="project" value="UniProtKB-KW"/>
</dbReference>
<proteinExistence type="predicted"/>
<dbReference type="AlphaFoldDB" id="A0A0A1ZY36"/>
<evidence type="ECO:0000313" key="1">
    <source>
        <dbReference type="EMBL" id="KGF93043.1"/>
    </source>
</evidence>
<sequence length="323" mass="37910">MILLKFKKGQGLGNQLWNYVVLRSIADLNNFKFKIIDYKNFKAKDFLDIQISNTEENYKNETYKKYKESAIFDSDLKCLIHSFDENILNISDNTILEGNLQSESYLKPNIEILNKYIGLKGVNKNKQIKKNTCILNIRGGEYKLHRNLILPKSYWLNAINNMLKINKELEFKIITDDILYASKLLPNYEIIQGGIKEDFINLYFCNYAILSNSTFGYFPVKLGMKPEKVIAPYQWARFGNTKNRWVSPCNYYKDWLWQNIDGNLVDEREINNSIINSKIIYESYNIRTNSEALKRLNFKDLIPSKFKKPVKKLLSKIFPLLIG</sequence>
<organism evidence="1 2">
    <name type="scientific">Prochlorococcus marinus str. MIT 9116</name>
    <dbReference type="NCBI Taxonomy" id="167544"/>
    <lineage>
        <taxon>Bacteria</taxon>
        <taxon>Bacillati</taxon>
        <taxon>Cyanobacteriota</taxon>
        <taxon>Cyanophyceae</taxon>
        <taxon>Synechococcales</taxon>
        <taxon>Prochlorococcaceae</taxon>
        <taxon>Prochlorococcus</taxon>
    </lineage>
</organism>
<dbReference type="Proteomes" id="UP000030491">
    <property type="component" value="Unassembled WGS sequence"/>
</dbReference>
<comment type="caution">
    <text evidence="1">The sequence shown here is derived from an EMBL/GenBank/DDBJ whole genome shotgun (WGS) entry which is preliminary data.</text>
</comment>
<keyword evidence="1" id="KW-0808">Transferase</keyword>
<accession>A0A0A1ZY36</accession>
<reference evidence="2" key="1">
    <citation type="journal article" date="2014" name="Sci. Data">
        <title>Genomes of diverse isolates of the marine cyanobacterium Prochlorococcus.</title>
        <authorList>
            <person name="Biller S."/>
            <person name="Berube P."/>
            <person name="Thompson J."/>
            <person name="Kelly L."/>
            <person name="Roggensack S."/>
            <person name="Awad L."/>
            <person name="Roache-Johnson K."/>
            <person name="Ding H."/>
            <person name="Giovannoni S.J."/>
            <person name="Moore L.R."/>
            <person name="Chisholm S.W."/>
        </authorList>
    </citation>
    <scope>NUCLEOTIDE SEQUENCE [LARGE SCALE GENOMIC DNA]</scope>
</reference>
<evidence type="ECO:0000313" key="2">
    <source>
        <dbReference type="Proteomes" id="UP000030491"/>
    </source>
</evidence>
<dbReference type="OrthoDB" id="9794601at2"/>
<name>A0A0A1ZY36_PROMR</name>
<dbReference type="RefSeq" id="WP_032512979.1">
    <property type="nucleotide sequence ID" value="NZ_JNAJ01000004.1"/>
</dbReference>
<gene>
    <name evidence="1" type="ORF">EU93_0218</name>
</gene>